<reference evidence="9 11" key="2">
    <citation type="submission" date="2018-06" db="EMBL/GenBank/DDBJ databases">
        <authorList>
            <consortium name="Pathogen Informatics"/>
            <person name="Doyle S."/>
        </authorList>
    </citation>
    <scope>NUCLEOTIDE SEQUENCE [LARGE SCALE GENOMIC DNA]</scope>
    <source>
        <strain evidence="9 11">NCTC12388</strain>
    </source>
</reference>
<evidence type="ECO:0000256" key="1">
    <source>
        <dbReference type="ARBA" id="ARBA00004127"/>
    </source>
</evidence>
<sequence>MTALLENIHVALPEMVVLATACIALLTDLFLRHRYKSIAYFISCIGLIIATLVSFLYIGMYKVITLNGLFISDDVAHIMKFFIYLTVLLSFIYSRNYIDERQMPSGDYYVLGLFSTLGMMLLVSAHSLLTVFLGLELLSLPLYAMTAIRRTDGDSSEAAMKYFVMGSIASAMLLYGMSLIYGATGKLDLLDVANAIAANWHQQNALLAFALVFILSGIAFKLAAVPFHMWAPDVYQGAPSSVTLFISAAPKIAAVGMTFRLLTIGLIDISSQWQQILLVITLLSTGLGNLFAVVQTSIKRLLAYSAISHIGYALFGILAASASGYSAALYYIVVYSITSAAAFGLVVLMSNQGMEIDNVDDLKGLSKRSPWLAFMMLIIMFSMAGVPPTVGFLTKLLVLKALVDAQMTWVAVVGLFFTVIGAYYYLRIVKLMYFDKPTHHEPVIVNKGNVLIFSFNCLSLLYLGIFPGALIATCINAFAA</sequence>
<feature type="transmembrane region" description="Helical" evidence="5">
    <location>
        <begin position="160"/>
        <end position="184"/>
    </location>
</feature>
<feature type="transmembrane region" description="Helical" evidence="5">
    <location>
        <begin position="301"/>
        <end position="322"/>
    </location>
</feature>
<dbReference type="PRINTS" id="PR01434">
    <property type="entry name" value="NADHDHGNASE5"/>
</dbReference>
<keyword evidence="5" id="KW-1278">Translocase</keyword>
<feature type="transmembrane region" description="Helical" evidence="5">
    <location>
        <begin position="78"/>
        <end position="94"/>
    </location>
</feature>
<dbReference type="EMBL" id="LNYE01000020">
    <property type="protein sequence ID" value="KTD11530.1"/>
    <property type="molecule type" value="Genomic_DNA"/>
</dbReference>
<dbReference type="InterPro" id="IPR010096">
    <property type="entry name" value="NADH-Q_OxRdtase_suN/2"/>
</dbReference>
<dbReference type="NCBIfam" id="NF004442">
    <property type="entry name" value="PRK05777.1-5"/>
    <property type="match status" value="1"/>
</dbReference>
<comment type="similarity">
    <text evidence="5">Belongs to the complex I subunit 2 family.</text>
</comment>
<evidence type="ECO:0000313" key="9">
    <source>
        <dbReference type="EMBL" id="STX41435.1"/>
    </source>
</evidence>
<feature type="domain" description="NADH:quinone oxidoreductase/Mrp antiporter transmembrane" evidence="7">
    <location>
        <begin position="125"/>
        <end position="421"/>
    </location>
</feature>
<dbReference type="AlphaFoldDB" id="A0A378J1E7"/>
<keyword evidence="4 5" id="KW-0472">Membrane</keyword>
<dbReference type="GO" id="GO:0048038">
    <property type="term" value="F:quinone binding"/>
    <property type="evidence" value="ECO:0007669"/>
    <property type="project" value="UniProtKB-KW"/>
</dbReference>
<keyword evidence="3 5" id="KW-1133">Transmembrane helix</keyword>
<dbReference type="NCBIfam" id="TIGR01770">
    <property type="entry name" value="NDH_I_N"/>
    <property type="match status" value="1"/>
</dbReference>
<dbReference type="Pfam" id="PF00361">
    <property type="entry name" value="Proton_antipo_M"/>
    <property type="match status" value="1"/>
</dbReference>
<gene>
    <name evidence="5 9" type="primary">nuoN</name>
    <name evidence="8" type="ORF">Lgra_0988</name>
    <name evidence="9" type="ORF">NCTC12388_00251</name>
</gene>
<keyword evidence="5" id="KW-0813">Transport</keyword>
<accession>A0A378J1E7</accession>
<feature type="transmembrane region" description="Helical" evidence="5">
    <location>
        <begin position="406"/>
        <end position="426"/>
    </location>
</feature>
<comment type="catalytic activity">
    <reaction evidence="5">
        <text>a quinone + NADH + 5 H(+)(in) = a quinol + NAD(+) + 4 H(+)(out)</text>
        <dbReference type="Rhea" id="RHEA:57888"/>
        <dbReference type="ChEBI" id="CHEBI:15378"/>
        <dbReference type="ChEBI" id="CHEBI:24646"/>
        <dbReference type="ChEBI" id="CHEBI:57540"/>
        <dbReference type="ChEBI" id="CHEBI:57945"/>
        <dbReference type="ChEBI" id="CHEBI:132124"/>
    </reaction>
</comment>
<feature type="transmembrane region" description="Helical" evidence="5">
    <location>
        <begin position="328"/>
        <end position="350"/>
    </location>
</feature>
<comment type="subcellular location">
    <subcellularLocation>
        <location evidence="5">Cell membrane</location>
        <topology evidence="5">Multi-pass membrane protein</topology>
    </subcellularLocation>
    <subcellularLocation>
        <location evidence="1">Endomembrane system</location>
        <topology evidence="1">Multi-pass membrane protein</topology>
    </subcellularLocation>
    <subcellularLocation>
        <location evidence="6">Membrane</location>
        <topology evidence="6">Multi-pass membrane protein</topology>
    </subcellularLocation>
</comment>
<dbReference type="GO" id="GO:0050136">
    <property type="term" value="F:NADH dehydrogenase (quinone) (non-electrogenic) activity"/>
    <property type="evidence" value="ECO:0007669"/>
    <property type="project" value="UniProtKB-UniRule"/>
</dbReference>
<feature type="transmembrane region" description="Helical" evidence="5">
    <location>
        <begin position="273"/>
        <end position="294"/>
    </location>
</feature>
<dbReference type="EC" id="7.1.1.-" evidence="5"/>
<keyword evidence="5" id="KW-1003">Cell membrane</keyword>
<keyword evidence="5" id="KW-0830">Ubiquinone</keyword>
<reference evidence="8 10" key="1">
    <citation type="submission" date="2015-11" db="EMBL/GenBank/DDBJ databases">
        <title>Genomic analysis of 38 Legionella species identifies large and diverse effector repertoires.</title>
        <authorList>
            <person name="Burstein D."/>
            <person name="Amaro F."/>
            <person name="Zusman T."/>
            <person name="Lifshitz Z."/>
            <person name="Cohen O."/>
            <person name="Gilbert J.A."/>
            <person name="Pupko T."/>
            <person name="Shuman H.A."/>
            <person name="Segal G."/>
        </authorList>
    </citation>
    <scope>NUCLEOTIDE SEQUENCE [LARGE SCALE GENOMIC DNA]</scope>
    <source>
        <strain evidence="8 10">Lyon 8420412</strain>
    </source>
</reference>
<evidence type="ECO:0000313" key="10">
    <source>
        <dbReference type="Proteomes" id="UP000054691"/>
    </source>
</evidence>
<feature type="transmembrane region" description="Helical" evidence="5">
    <location>
        <begin position="204"/>
        <end position="230"/>
    </location>
</feature>
<evidence type="ECO:0000256" key="3">
    <source>
        <dbReference type="ARBA" id="ARBA00022989"/>
    </source>
</evidence>
<feature type="transmembrane region" description="Helical" evidence="5">
    <location>
        <begin position="106"/>
        <end position="123"/>
    </location>
</feature>
<dbReference type="HAMAP" id="MF_00445">
    <property type="entry name" value="NDH1_NuoN_1"/>
    <property type="match status" value="1"/>
</dbReference>
<evidence type="ECO:0000256" key="6">
    <source>
        <dbReference type="RuleBase" id="RU000320"/>
    </source>
</evidence>
<dbReference type="GO" id="GO:0005886">
    <property type="term" value="C:plasma membrane"/>
    <property type="evidence" value="ECO:0007669"/>
    <property type="project" value="UniProtKB-SubCell"/>
</dbReference>
<keyword evidence="10" id="KW-1185">Reference proteome</keyword>
<protein>
    <recommendedName>
        <fullName evidence="5">NADH-quinone oxidoreductase subunit N</fullName>
        <ecNumber evidence="5">7.1.1.-</ecNumber>
    </recommendedName>
    <alternativeName>
        <fullName evidence="5">NADH dehydrogenase I subunit N</fullName>
    </alternativeName>
    <alternativeName>
        <fullName evidence="5">NDH-1 subunit N</fullName>
    </alternativeName>
</protein>
<evidence type="ECO:0000256" key="2">
    <source>
        <dbReference type="ARBA" id="ARBA00022692"/>
    </source>
</evidence>
<name>A0A378J1E7_9GAMM</name>
<keyword evidence="5" id="KW-0520">NAD</keyword>
<proteinExistence type="inferred from homology"/>
<keyword evidence="2 5" id="KW-0812">Transmembrane</keyword>
<feature type="transmembrane region" description="Helical" evidence="5">
    <location>
        <begin position="12"/>
        <end position="31"/>
    </location>
</feature>
<dbReference type="Proteomes" id="UP000254476">
    <property type="component" value="Unassembled WGS sequence"/>
</dbReference>
<keyword evidence="5" id="KW-0874">Quinone</keyword>
<dbReference type="InterPro" id="IPR001750">
    <property type="entry name" value="ND/Mrp_TM"/>
</dbReference>
<dbReference type="STRING" id="45066.Lgra_0988"/>
<feature type="transmembrane region" description="Helical" evidence="5">
    <location>
        <begin position="38"/>
        <end position="58"/>
    </location>
</feature>
<keyword evidence="9" id="KW-0560">Oxidoreductase</keyword>
<dbReference type="GO" id="GO:0042773">
    <property type="term" value="P:ATP synthesis coupled electron transport"/>
    <property type="evidence" value="ECO:0007669"/>
    <property type="project" value="InterPro"/>
</dbReference>
<dbReference type="Proteomes" id="UP000054691">
    <property type="component" value="Unassembled WGS sequence"/>
</dbReference>
<organism evidence="9 11">
    <name type="scientific">Legionella gratiana</name>
    <dbReference type="NCBI Taxonomy" id="45066"/>
    <lineage>
        <taxon>Bacteria</taxon>
        <taxon>Pseudomonadati</taxon>
        <taxon>Pseudomonadota</taxon>
        <taxon>Gammaproteobacteria</taxon>
        <taxon>Legionellales</taxon>
        <taxon>Legionellaceae</taxon>
        <taxon>Legionella</taxon>
    </lineage>
</organism>
<evidence type="ECO:0000256" key="4">
    <source>
        <dbReference type="ARBA" id="ARBA00023136"/>
    </source>
</evidence>
<feature type="transmembrane region" description="Helical" evidence="5">
    <location>
        <begin position="460"/>
        <end position="479"/>
    </location>
</feature>
<dbReference type="GO" id="GO:0012505">
    <property type="term" value="C:endomembrane system"/>
    <property type="evidence" value="ECO:0007669"/>
    <property type="project" value="UniProtKB-SubCell"/>
</dbReference>
<evidence type="ECO:0000259" key="7">
    <source>
        <dbReference type="Pfam" id="PF00361"/>
    </source>
</evidence>
<evidence type="ECO:0000313" key="8">
    <source>
        <dbReference type="EMBL" id="KTD11530.1"/>
    </source>
</evidence>
<evidence type="ECO:0000313" key="11">
    <source>
        <dbReference type="Proteomes" id="UP000254476"/>
    </source>
</evidence>
<dbReference type="GO" id="GO:0008137">
    <property type="term" value="F:NADH dehydrogenase (ubiquinone) activity"/>
    <property type="evidence" value="ECO:0007669"/>
    <property type="project" value="InterPro"/>
</dbReference>
<comment type="function">
    <text evidence="5">NDH-1 shuttles electrons from NADH, via FMN and iron-sulfur (Fe-S) centers, to quinones in the respiratory chain. The immediate electron acceptor for the enzyme in this species is believed to be ubiquinone. Couples the redox reaction to proton translocation (for every two electrons transferred, four hydrogen ions are translocated across the cytoplasmic membrane), and thus conserves the redox energy in a proton gradient.</text>
</comment>
<dbReference type="PANTHER" id="PTHR22773">
    <property type="entry name" value="NADH DEHYDROGENASE"/>
    <property type="match status" value="1"/>
</dbReference>
<feature type="transmembrane region" description="Helical" evidence="5">
    <location>
        <begin position="371"/>
        <end position="394"/>
    </location>
</feature>
<comment type="subunit">
    <text evidence="5">NDH-1 is composed of 14 different subunits. Subunits NuoA, H, J, K, L, M, N constitute the membrane sector of the complex.</text>
</comment>
<dbReference type="RefSeq" id="WP_058498165.1">
    <property type="nucleotide sequence ID" value="NZ_CAAAHW010000006.1"/>
</dbReference>
<evidence type="ECO:0000256" key="5">
    <source>
        <dbReference type="HAMAP-Rule" id="MF_00445"/>
    </source>
</evidence>
<dbReference type="OrthoDB" id="9768329at2"/>
<dbReference type="EMBL" id="UGOB01000001">
    <property type="protein sequence ID" value="STX41435.1"/>
    <property type="molecule type" value="Genomic_DNA"/>
</dbReference>